<protein>
    <submittedName>
        <fullName evidence="2">Bacitracin transport system permease protein</fullName>
    </submittedName>
</protein>
<dbReference type="Proteomes" id="UP000183975">
    <property type="component" value="Unassembled WGS sequence"/>
</dbReference>
<feature type="transmembrane region" description="Helical" evidence="1">
    <location>
        <begin position="98"/>
        <end position="131"/>
    </location>
</feature>
<dbReference type="Pfam" id="PF12730">
    <property type="entry name" value="ABC2_membrane_4"/>
    <property type="match status" value="1"/>
</dbReference>
<keyword evidence="3" id="KW-1185">Reference proteome</keyword>
<organism evidence="2 3">
    <name type="scientific">Anaerotignum lactatifermentans DSM 14214</name>
    <dbReference type="NCBI Taxonomy" id="1121323"/>
    <lineage>
        <taxon>Bacteria</taxon>
        <taxon>Bacillati</taxon>
        <taxon>Bacillota</taxon>
        <taxon>Clostridia</taxon>
        <taxon>Lachnospirales</taxon>
        <taxon>Anaerotignaceae</taxon>
        <taxon>Anaerotignum</taxon>
    </lineage>
</organism>
<keyword evidence="1" id="KW-1133">Transmembrane helix</keyword>
<dbReference type="AlphaFoldDB" id="A0A1M6P693"/>
<keyword evidence="1" id="KW-0812">Transmembrane</keyword>
<dbReference type="EMBL" id="FRAH01000013">
    <property type="protein sequence ID" value="SHK03396.1"/>
    <property type="molecule type" value="Genomic_DNA"/>
</dbReference>
<evidence type="ECO:0000313" key="3">
    <source>
        <dbReference type="Proteomes" id="UP000183975"/>
    </source>
</evidence>
<evidence type="ECO:0000256" key="1">
    <source>
        <dbReference type="SAM" id="Phobius"/>
    </source>
</evidence>
<keyword evidence="1" id="KW-0472">Membrane</keyword>
<name>A0A1M6P693_9FIRM</name>
<reference evidence="2 3" key="1">
    <citation type="submission" date="2016-11" db="EMBL/GenBank/DDBJ databases">
        <authorList>
            <person name="Jaros S."/>
            <person name="Januszkiewicz K."/>
            <person name="Wedrychowicz H."/>
        </authorList>
    </citation>
    <scope>NUCLEOTIDE SEQUENCE [LARGE SCALE GENOMIC DNA]</scope>
    <source>
        <strain evidence="2 3">DSM 14214</strain>
    </source>
</reference>
<feature type="transmembrane region" description="Helical" evidence="1">
    <location>
        <begin position="168"/>
        <end position="192"/>
    </location>
</feature>
<dbReference type="PANTHER" id="PTHR37305">
    <property type="entry name" value="INTEGRAL MEMBRANE PROTEIN-RELATED"/>
    <property type="match status" value="1"/>
</dbReference>
<gene>
    <name evidence="2" type="ORF">SAMN02745138_01013</name>
</gene>
<feature type="transmembrane region" description="Helical" evidence="1">
    <location>
        <begin position="217"/>
        <end position="239"/>
    </location>
</feature>
<proteinExistence type="predicted"/>
<dbReference type="PANTHER" id="PTHR37305:SF1">
    <property type="entry name" value="MEMBRANE PROTEIN"/>
    <property type="match status" value="1"/>
</dbReference>
<sequence length="243" mass="27148">MLKLIQVEFLKLRRRKFIWLMLLAALFMPLAAVFYFASVKGTGVEPIEFYKWTAFSYTPWIILPVVLGMLCTMLMYNENQYDMLKQLWIVPVNKMAYFFSKFAVVLVYSACFMLITAAASILTGVLSGYIAFDSGSVLYLLRKCMEISLLTAFAMLPVLAVAAAQKGYILPVCLTLVYTFLGFILLMVNMYLHPLSSMTAIVMRDIPGVVITQPLNIPGAFLCIGVWGVASVLLAGAALKKRK</sequence>
<accession>A0A1M6P693</accession>
<dbReference type="RefSeq" id="WP_072849793.1">
    <property type="nucleotide sequence ID" value="NZ_FRAH01000013.1"/>
</dbReference>
<dbReference type="OrthoDB" id="2584645at2"/>
<feature type="transmembrane region" description="Helical" evidence="1">
    <location>
        <begin position="137"/>
        <end position="161"/>
    </location>
</feature>
<evidence type="ECO:0000313" key="2">
    <source>
        <dbReference type="EMBL" id="SHK03396.1"/>
    </source>
</evidence>
<feature type="transmembrane region" description="Helical" evidence="1">
    <location>
        <begin position="17"/>
        <end position="37"/>
    </location>
</feature>
<feature type="transmembrane region" description="Helical" evidence="1">
    <location>
        <begin position="57"/>
        <end position="77"/>
    </location>
</feature>